<gene>
    <name evidence="1" type="ORF">VCUG_00236</name>
</gene>
<proteinExistence type="predicted"/>
<dbReference type="EMBL" id="GL877406">
    <property type="protein sequence ID" value="ELA48195.1"/>
    <property type="molecule type" value="Genomic_DNA"/>
</dbReference>
<evidence type="ECO:0000313" key="2">
    <source>
        <dbReference type="Proteomes" id="UP000011081"/>
    </source>
</evidence>
<reference evidence="2" key="1">
    <citation type="submission" date="2011-03" db="EMBL/GenBank/DDBJ databases">
        <title>The genome sequence of Vavraia culicis strain floridensis.</title>
        <authorList>
            <consortium name="The Broad Institute Genome Sequencing Platform"/>
            <person name="Cuomo C."/>
            <person name="Becnel J."/>
            <person name="Sanscrainte N."/>
            <person name="Young S.K."/>
            <person name="Zeng Q."/>
            <person name="Gargeya S."/>
            <person name="Fitzgerald M."/>
            <person name="Haas B."/>
            <person name="Abouelleil A."/>
            <person name="Alvarado L."/>
            <person name="Arachchi H.M."/>
            <person name="Berlin A."/>
            <person name="Chapman S.B."/>
            <person name="Gearin G."/>
            <person name="Goldberg J."/>
            <person name="Griggs A."/>
            <person name="Gujja S."/>
            <person name="Hansen M."/>
            <person name="Heiman D."/>
            <person name="Howarth C."/>
            <person name="Larimer J."/>
            <person name="Lui A."/>
            <person name="MacDonald P.J.P."/>
            <person name="McCowen C."/>
            <person name="Montmayeur A."/>
            <person name="Murphy C."/>
            <person name="Neiman D."/>
            <person name="Pearson M."/>
            <person name="Priest M."/>
            <person name="Roberts A."/>
            <person name="Saif S."/>
            <person name="Shea T."/>
            <person name="Sisk P."/>
            <person name="Stolte C."/>
            <person name="Sykes S."/>
            <person name="Wortman J."/>
            <person name="Nusbaum C."/>
            <person name="Birren B."/>
        </authorList>
    </citation>
    <scope>NUCLEOTIDE SEQUENCE [LARGE SCALE GENOMIC DNA]</scope>
    <source>
        <strain evidence="2">floridensis</strain>
    </source>
</reference>
<dbReference type="VEuPathDB" id="MicrosporidiaDB:VCUG_00236"/>
<protein>
    <submittedName>
        <fullName evidence="1">Uncharacterized protein</fullName>
    </submittedName>
</protein>
<evidence type="ECO:0000313" key="1">
    <source>
        <dbReference type="EMBL" id="ELA48195.1"/>
    </source>
</evidence>
<name>L2GYL7_VAVCU</name>
<dbReference type="InParanoid" id="L2GYL7"/>
<dbReference type="CDD" id="cd00048">
    <property type="entry name" value="DSRM_SF"/>
    <property type="match status" value="1"/>
</dbReference>
<organism evidence="1 2">
    <name type="scientific">Vavraia culicis (isolate floridensis)</name>
    <name type="common">Microsporidian parasite</name>
    <dbReference type="NCBI Taxonomy" id="948595"/>
    <lineage>
        <taxon>Eukaryota</taxon>
        <taxon>Fungi</taxon>
        <taxon>Fungi incertae sedis</taxon>
        <taxon>Microsporidia</taxon>
        <taxon>Pleistophoridae</taxon>
        <taxon>Vavraia</taxon>
    </lineage>
</organism>
<dbReference type="RefSeq" id="XP_008073257.1">
    <property type="nucleotide sequence ID" value="XM_008075066.1"/>
</dbReference>
<dbReference type="HOGENOM" id="CLU_621429_0_0_1"/>
<dbReference type="OMA" id="ICAFLEP"/>
<dbReference type="SUPFAM" id="SSF54768">
    <property type="entry name" value="dsRNA-binding domain-like"/>
    <property type="match status" value="1"/>
</dbReference>
<dbReference type="AlphaFoldDB" id="L2GYL7"/>
<dbReference type="Proteomes" id="UP000011081">
    <property type="component" value="Unassembled WGS sequence"/>
</dbReference>
<dbReference type="GeneID" id="19878126"/>
<sequence length="441" mass="51211">MLITTENTNKSDDEKMFDEFKAMQGEYHKLYSSYFSGRKRHDDVNEKNIYQSSIFMIDTVLQCCLNFKKCTSSYSSILKKAKAFLVAYTCELEKSFDRKKKEDEGETQNNKCIVYNKQPEVKRKINITHNGKRIEMENIFNKFHQRNEQKVEEKVVADKSPLNSQNTMNSSVTDLDASINSILGENFAKKKTFEVVEPEIAGDKQEFFAQDNNFTDDINDQNDLNGFKGADGEHFENIIAGKTNDMIDLSDELFQSLGIDFAAPEGNNDNTTIPLNRLSNQRNKKRYKFNTNINQNKRKKNDNISNYVRQQPKQQHYSLSKSFFNNLHHNRSQDSQVAANVDFQGTNIQKNIENNISFATRINNLCVKHKISHPEYIIERTNNVFICTAEFFSQKFTSRYFKTKEEAKNDVCRLICAFLEPEKNDIGKYYEEFILGGKSNQ</sequence>
<accession>L2GYL7</accession>
<keyword evidence="2" id="KW-1185">Reference proteome</keyword>
<dbReference type="OrthoDB" id="2196367at2759"/>
<dbReference type="Gene3D" id="3.30.160.20">
    <property type="match status" value="1"/>
</dbReference>